<dbReference type="RefSeq" id="WP_419152091.1">
    <property type="nucleotide sequence ID" value="NZ_JAUSTR010000006.1"/>
</dbReference>
<reference evidence="2 3" key="1">
    <citation type="submission" date="2023-07" db="EMBL/GenBank/DDBJ databases">
        <title>Genomic Encyclopedia of Type Strains, Phase IV (KMG-IV): sequencing the most valuable type-strain genomes for metagenomic binning, comparative biology and taxonomic classification.</title>
        <authorList>
            <person name="Goeker M."/>
        </authorList>
    </citation>
    <scope>NUCLEOTIDE SEQUENCE [LARGE SCALE GENOMIC DNA]</scope>
    <source>
        <strain evidence="2 3">DSM 19092</strain>
    </source>
</reference>
<keyword evidence="3" id="KW-1185">Reference proteome</keyword>
<evidence type="ECO:0008006" key="4">
    <source>
        <dbReference type="Google" id="ProtNLM"/>
    </source>
</evidence>
<evidence type="ECO:0000256" key="1">
    <source>
        <dbReference type="SAM" id="MobiDB-lite"/>
    </source>
</evidence>
<evidence type="ECO:0000313" key="3">
    <source>
        <dbReference type="Proteomes" id="UP001225646"/>
    </source>
</evidence>
<feature type="region of interest" description="Disordered" evidence="1">
    <location>
        <begin position="1"/>
        <end position="21"/>
    </location>
</feature>
<evidence type="ECO:0000313" key="2">
    <source>
        <dbReference type="EMBL" id="MDQ0162766.1"/>
    </source>
</evidence>
<gene>
    <name evidence="2" type="ORF">J2S06_001843</name>
</gene>
<protein>
    <recommendedName>
        <fullName evidence="4">Competence protein</fullName>
    </recommendedName>
</protein>
<sequence length="47" mass="5542">MGKKHRNRINQPKKNNHISKDVMEAEHEVHEKEILATKRKNGPGYHL</sequence>
<dbReference type="Proteomes" id="UP001225646">
    <property type="component" value="Unassembled WGS sequence"/>
</dbReference>
<organism evidence="2 3">
    <name type="scientific">Aeribacillus alveayuensis</name>
    <dbReference type="NCBI Taxonomy" id="279215"/>
    <lineage>
        <taxon>Bacteria</taxon>
        <taxon>Bacillati</taxon>
        <taxon>Bacillota</taxon>
        <taxon>Bacilli</taxon>
        <taxon>Bacillales</taxon>
        <taxon>Bacillaceae</taxon>
        <taxon>Aeribacillus</taxon>
    </lineage>
</organism>
<name>A0ABT9VP63_9BACI</name>
<proteinExistence type="predicted"/>
<accession>A0ABT9VP63</accession>
<dbReference type="EMBL" id="JAUSTR010000006">
    <property type="protein sequence ID" value="MDQ0162766.1"/>
    <property type="molecule type" value="Genomic_DNA"/>
</dbReference>
<comment type="caution">
    <text evidence="2">The sequence shown here is derived from an EMBL/GenBank/DDBJ whole genome shotgun (WGS) entry which is preliminary data.</text>
</comment>